<feature type="transmembrane region" description="Helical" evidence="1">
    <location>
        <begin position="103"/>
        <end position="123"/>
    </location>
</feature>
<gene>
    <name evidence="2" type="ORF">MEUPH1_LOCUS18192</name>
</gene>
<feature type="transmembrane region" description="Helical" evidence="1">
    <location>
        <begin position="29"/>
        <end position="50"/>
    </location>
</feature>
<proteinExistence type="predicted"/>
<dbReference type="Proteomes" id="UP001160148">
    <property type="component" value="Unassembled WGS sequence"/>
</dbReference>
<keyword evidence="1" id="KW-1133">Transmembrane helix</keyword>
<keyword evidence="1" id="KW-0812">Transmembrane</keyword>
<feature type="transmembrane region" description="Helical" evidence="1">
    <location>
        <begin position="135"/>
        <end position="159"/>
    </location>
</feature>
<dbReference type="EMBL" id="CARXXK010000003">
    <property type="protein sequence ID" value="CAI6363211.1"/>
    <property type="molecule type" value="Genomic_DNA"/>
</dbReference>
<comment type="caution">
    <text evidence="2">The sequence shown here is derived from an EMBL/GenBank/DDBJ whole genome shotgun (WGS) entry which is preliminary data.</text>
</comment>
<dbReference type="AlphaFoldDB" id="A0AAV0X598"/>
<name>A0AAV0X598_9HEMI</name>
<organism evidence="2 3">
    <name type="scientific">Macrosiphum euphorbiae</name>
    <name type="common">potato aphid</name>
    <dbReference type="NCBI Taxonomy" id="13131"/>
    <lineage>
        <taxon>Eukaryota</taxon>
        <taxon>Metazoa</taxon>
        <taxon>Ecdysozoa</taxon>
        <taxon>Arthropoda</taxon>
        <taxon>Hexapoda</taxon>
        <taxon>Insecta</taxon>
        <taxon>Pterygota</taxon>
        <taxon>Neoptera</taxon>
        <taxon>Paraneoptera</taxon>
        <taxon>Hemiptera</taxon>
        <taxon>Sternorrhyncha</taxon>
        <taxon>Aphidomorpha</taxon>
        <taxon>Aphidoidea</taxon>
        <taxon>Aphididae</taxon>
        <taxon>Macrosiphini</taxon>
        <taxon>Macrosiphum</taxon>
    </lineage>
</organism>
<evidence type="ECO:0000256" key="1">
    <source>
        <dbReference type="SAM" id="Phobius"/>
    </source>
</evidence>
<keyword evidence="1" id="KW-0472">Membrane</keyword>
<keyword evidence="3" id="KW-1185">Reference proteome</keyword>
<reference evidence="2 3" key="1">
    <citation type="submission" date="2023-01" db="EMBL/GenBank/DDBJ databases">
        <authorList>
            <person name="Whitehead M."/>
        </authorList>
    </citation>
    <scope>NUCLEOTIDE SEQUENCE [LARGE SCALE GENOMIC DNA]</scope>
</reference>
<feature type="transmembrane region" description="Helical" evidence="1">
    <location>
        <begin position="250"/>
        <end position="274"/>
    </location>
</feature>
<evidence type="ECO:0008006" key="4">
    <source>
        <dbReference type="Google" id="ProtNLM"/>
    </source>
</evidence>
<sequence>MNFCCTVESGFLYRNTKSTFYIFLECIRMFVYLICTYHIIFNMGIAYILVHFNIIKYWAIVITARISEKWIIKFINGIIEFDMKLFLFNSSTPVKLYSKSKTFWIFIFASFVLYFLCCQYFLIKCFGRTIKDLSEYLTVVFHSPDIIIFTVMFTSLYYLTNLGYRFCELNRLWKCLPFGLLALPGGWTNSEITMLVERIRLLHAELSELLRLFSLGYGPVLLVYFTFTFTHTLIETFLFTIYKDSLKNNIFPYIFYLQHIFNMISIIYVTSWVIEKKKKIISHLRLVRISKMTIHTKLQIKIFMNQISMYEPNEITAFGFFNIDFKLTMSILVLLITAISTMLQMKNHPWILYLKNAWLDTVYKMQNNKY</sequence>
<feature type="transmembrane region" description="Helical" evidence="1">
    <location>
        <begin position="327"/>
        <end position="345"/>
    </location>
</feature>
<accession>A0AAV0X598</accession>
<protein>
    <recommendedName>
        <fullName evidence="4">Gustatory receptor</fullName>
    </recommendedName>
</protein>
<evidence type="ECO:0000313" key="2">
    <source>
        <dbReference type="EMBL" id="CAI6363211.1"/>
    </source>
</evidence>
<evidence type="ECO:0000313" key="3">
    <source>
        <dbReference type="Proteomes" id="UP001160148"/>
    </source>
</evidence>